<dbReference type="GO" id="GO:0000150">
    <property type="term" value="F:DNA strand exchange activity"/>
    <property type="evidence" value="ECO:0007669"/>
    <property type="project" value="InterPro"/>
</dbReference>
<evidence type="ECO:0000256" key="3">
    <source>
        <dbReference type="ARBA" id="ARBA00023172"/>
    </source>
</evidence>
<dbReference type="Gene3D" id="3.40.50.1390">
    <property type="entry name" value="Resolvase, N-terminal catalytic domain"/>
    <property type="match status" value="1"/>
</dbReference>
<feature type="domain" description="Resolvase/invertase-type recombinase catalytic" evidence="6">
    <location>
        <begin position="1"/>
        <end position="66"/>
    </location>
</feature>
<name>A0A497VCV8_9RHOB</name>
<sequence length="174" mass="19264">MLIGYARVSSKGQSLDRQIGALNTAKADKIFREVASGRTVKGRPQLERAIDALGAGDILVIAEWDRARASWPFFQLWLKTSESGSPDALMKAAKSLSPTVLSLDESQNLQTISANLPVIAWRTEKPAARLHWIWVWLTPPFQDYDDGSWRGATDTNSGERSLVFMSAATNYPKN</sequence>
<dbReference type="GO" id="GO:0003677">
    <property type="term" value="F:DNA binding"/>
    <property type="evidence" value="ECO:0007669"/>
    <property type="project" value="UniProtKB-KW"/>
</dbReference>
<dbReference type="PROSITE" id="PS00397">
    <property type="entry name" value="RECOMBINASES_1"/>
    <property type="match status" value="1"/>
</dbReference>
<proteinExistence type="predicted"/>
<dbReference type="InterPro" id="IPR006119">
    <property type="entry name" value="Resolv_N"/>
</dbReference>
<dbReference type="InterPro" id="IPR006118">
    <property type="entry name" value="Recombinase_CS"/>
</dbReference>
<accession>A0A497VCV8</accession>
<dbReference type="SUPFAM" id="SSF53041">
    <property type="entry name" value="Resolvase-like"/>
    <property type="match status" value="1"/>
</dbReference>
<evidence type="ECO:0000256" key="4">
    <source>
        <dbReference type="PIRSR" id="PIRSR606118-50"/>
    </source>
</evidence>
<evidence type="ECO:0000256" key="1">
    <source>
        <dbReference type="ARBA" id="ARBA00022908"/>
    </source>
</evidence>
<dbReference type="InterPro" id="IPR036162">
    <property type="entry name" value="Resolvase-like_N_sf"/>
</dbReference>
<dbReference type="PROSITE" id="PS51736">
    <property type="entry name" value="RECOMBINASES_3"/>
    <property type="match status" value="1"/>
</dbReference>
<dbReference type="Pfam" id="PF00239">
    <property type="entry name" value="Resolvase"/>
    <property type="match status" value="1"/>
</dbReference>
<keyword evidence="2" id="KW-0238">DNA-binding</keyword>
<keyword evidence="1" id="KW-0229">DNA integration</keyword>
<organism evidence="7 8">
    <name type="scientific">Litoreibacter meonggei</name>
    <dbReference type="NCBI Taxonomy" id="1049199"/>
    <lineage>
        <taxon>Bacteria</taxon>
        <taxon>Pseudomonadati</taxon>
        <taxon>Pseudomonadota</taxon>
        <taxon>Alphaproteobacteria</taxon>
        <taxon>Rhodobacterales</taxon>
        <taxon>Roseobacteraceae</taxon>
        <taxon>Litoreibacter</taxon>
    </lineage>
</organism>
<keyword evidence="3" id="KW-0233">DNA recombination</keyword>
<dbReference type="EMBL" id="RCCE01000005">
    <property type="protein sequence ID" value="RLJ41451.1"/>
    <property type="molecule type" value="Genomic_DNA"/>
</dbReference>
<protein>
    <submittedName>
        <fullName evidence="7">Resolvase-like protein</fullName>
    </submittedName>
</protein>
<feature type="active site" description="O-(5'-phospho-DNA)-serine intermediate" evidence="4 5">
    <location>
        <position position="9"/>
    </location>
</feature>
<evidence type="ECO:0000256" key="5">
    <source>
        <dbReference type="PROSITE-ProRule" id="PRU10137"/>
    </source>
</evidence>
<dbReference type="Proteomes" id="UP000269157">
    <property type="component" value="Unassembled WGS sequence"/>
</dbReference>
<dbReference type="CDD" id="cd03768">
    <property type="entry name" value="SR_ResInv"/>
    <property type="match status" value="1"/>
</dbReference>
<dbReference type="SMART" id="SM00857">
    <property type="entry name" value="Resolvase"/>
    <property type="match status" value="1"/>
</dbReference>
<evidence type="ECO:0000313" key="7">
    <source>
        <dbReference type="EMBL" id="RLJ41451.1"/>
    </source>
</evidence>
<dbReference type="AlphaFoldDB" id="A0A497VCV8"/>
<gene>
    <name evidence="7" type="ORF">BCF46_3246</name>
</gene>
<dbReference type="GO" id="GO:0015074">
    <property type="term" value="P:DNA integration"/>
    <property type="evidence" value="ECO:0007669"/>
    <property type="project" value="UniProtKB-KW"/>
</dbReference>
<evidence type="ECO:0000313" key="8">
    <source>
        <dbReference type="Proteomes" id="UP000269157"/>
    </source>
</evidence>
<evidence type="ECO:0000259" key="6">
    <source>
        <dbReference type="PROSITE" id="PS51736"/>
    </source>
</evidence>
<keyword evidence="8" id="KW-1185">Reference proteome</keyword>
<reference evidence="7 8" key="1">
    <citation type="submission" date="2018-10" db="EMBL/GenBank/DDBJ databases">
        <title>Genomic Encyclopedia of Archaeal and Bacterial Type Strains, Phase II (KMG-II): from individual species to whole genera.</title>
        <authorList>
            <person name="Goeker M."/>
        </authorList>
    </citation>
    <scope>NUCLEOTIDE SEQUENCE [LARGE SCALE GENOMIC DNA]</scope>
    <source>
        <strain evidence="7 8">DSM 29466</strain>
    </source>
</reference>
<evidence type="ECO:0000256" key="2">
    <source>
        <dbReference type="ARBA" id="ARBA00023125"/>
    </source>
</evidence>
<comment type="caution">
    <text evidence="7">The sequence shown here is derived from an EMBL/GenBank/DDBJ whole genome shotgun (WGS) entry which is preliminary data.</text>
</comment>